<keyword evidence="6" id="KW-0687">Ribonucleoprotein</keyword>
<dbReference type="EnsemblMetazoa" id="XM_019906347.1">
    <property type="protein sequence ID" value="XP_019761906.1"/>
    <property type="gene ID" value="LOC109538909"/>
</dbReference>
<accession>A0AAR5PM98</accession>
<evidence type="ECO:0000313" key="11">
    <source>
        <dbReference type="Proteomes" id="UP000019118"/>
    </source>
</evidence>
<comment type="similarity">
    <text evidence="2">Belongs to the mitochondrion-specific ribosomal protein mS31 family.</text>
</comment>
<evidence type="ECO:0000313" key="10">
    <source>
        <dbReference type="EnsemblMetazoa" id="XP_019761906.1"/>
    </source>
</evidence>
<feature type="compositionally biased region" description="Basic and acidic residues" evidence="9">
    <location>
        <begin position="91"/>
        <end position="102"/>
    </location>
</feature>
<feature type="compositionally biased region" description="Polar residues" evidence="9">
    <location>
        <begin position="81"/>
        <end position="90"/>
    </location>
</feature>
<feature type="region of interest" description="Disordered" evidence="9">
    <location>
        <begin position="180"/>
        <end position="206"/>
    </location>
</feature>
<evidence type="ECO:0000256" key="6">
    <source>
        <dbReference type="ARBA" id="ARBA00023274"/>
    </source>
</evidence>
<dbReference type="AlphaFoldDB" id="A0AAR5PM98"/>
<keyword evidence="3" id="KW-0809">Transit peptide</keyword>
<keyword evidence="5" id="KW-0496">Mitochondrion</keyword>
<dbReference type="InterPro" id="IPR026299">
    <property type="entry name" value="MRP-S31"/>
</dbReference>
<dbReference type="CTD" id="10240"/>
<evidence type="ECO:0000256" key="2">
    <source>
        <dbReference type="ARBA" id="ARBA00011057"/>
    </source>
</evidence>
<dbReference type="KEGG" id="dpa:109538909"/>
<dbReference type="GO" id="GO:0003735">
    <property type="term" value="F:structural constituent of ribosome"/>
    <property type="evidence" value="ECO:0007669"/>
    <property type="project" value="InterPro"/>
</dbReference>
<name>A0AAR5PM98_DENPD</name>
<organism evidence="10 11">
    <name type="scientific">Dendroctonus ponderosae</name>
    <name type="common">Mountain pine beetle</name>
    <dbReference type="NCBI Taxonomy" id="77166"/>
    <lineage>
        <taxon>Eukaryota</taxon>
        <taxon>Metazoa</taxon>
        <taxon>Ecdysozoa</taxon>
        <taxon>Arthropoda</taxon>
        <taxon>Hexapoda</taxon>
        <taxon>Insecta</taxon>
        <taxon>Pterygota</taxon>
        <taxon>Neoptera</taxon>
        <taxon>Endopterygota</taxon>
        <taxon>Coleoptera</taxon>
        <taxon>Polyphaga</taxon>
        <taxon>Cucujiformia</taxon>
        <taxon>Curculionidae</taxon>
        <taxon>Scolytinae</taxon>
        <taxon>Dendroctonus</taxon>
    </lineage>
</organism>
<dbReference type="PANTHER" id="PTHR13231:SF3">
    <property type="entry name" value="SMALL RIBOSOMAL SUBUNIT PROTEIN MS31"/>
    <property type="match status" value="1"/>
</dbReference>
<evidence type="ECO:0000256" key="4">
    <source>
        <dbReference type="ARBA" id="ARBA00022980"/>
    </source>
</evidence>
<dbReference type="Pfam" id="PF15433">
    <property type="entry name" value="MRP-S31"/>
    <property type="match status" value="1"/>
</dbReference>
<evidence type="ECO:0000256" key="1">
    <source>
        <dbReference type="ARBA" id="ARBA00004173"/>
    </source>
</evidence>
<protein>
    <recommendedName>
        <fullName evidence="7">Small ribosomal subunit protein mS31</fullName>
    </recommendedName>
    <alternativeName>
        <fullName evidence="8">28S ribosomal protein S31, mitochondrial</fullName>
    </alternativeName>
</protein>
<evidence type="ECO:0000256" key="5">
    <source>
        <dbReference type="ARBA" id="ARBA00023128"/>
    </source>
</evidence>
<evidence type="ECO:0000256" key="8">
    <source>
        <dbReference type="ARBA" id="ARBA00035363"/>
    </source>
</evidence>
<keyword evidence="4" id="KW-0689">Ribosomal protein</keyword>
<feature type="region of interest" description="Disordered" evidence="9">
    <location>
        <begin position="81"/>
        <end position="108"/>
    </location>
</feature>
<proteinExistence type="inferred from homology"/>
<dbReference type="Proteomes" id="UP000019118">
    <property type="component" value="Unassembled WGS sequence"/>
</dbReference>
<evidence type="ECO:0000256" key="3">
    <source>
        <dbReference type="ARBA" id="ARBA00022946"/>
    </source>
</evidence>
<feature type="region of interest" description="Disordered" evidence="9">
    <location>
        <begin position="32"/>
        <end position="58"/>
    </location>
</feature>
<dbReference type="PANTHER" id="PTHR13231">
    <property type="entry name" value="MITOCHONDRIAL RIBOSOMAL PROTEIN S31"/>
    <property type="match status" value="1"/>
</dbReference>
<reference evidence="10" key="2">
    <citation type="submission" date="2024-08" db="UniProtKB">
        <authorList>
            <consortium name="EnsemblMetazoa"/>
        </authorList>
    </citation>
    <scope>IDENTIFICATION</scope>
</reference>
<sequence length="370" mass="41696">MSLTKLILRKNLPNASRKLLDCGSIVKSITCQKSTNQPSSNSSSSSSDSDDELKKKAPNSDAVRKLNFLLDQMMSNNIANKTSIDLAQPSNKREQGRQEKQEASTQSVENKIINAVQEVADSLGGNVKQTESELLVKLLNPIKTPEETTASLSDILKGMKVERGAAPQVSKAEQVRSALKSVSSQMDSPQRSMSSRRPRRPVYPMGPQGNVEPVALFEGDSLGIFTNPSELQPSSQLSTWQQLHNRELQLAVTHPPSNYFQEMILWTNQGKFWQFPINNEFGLDEESKVYFSEHIFLEKYLEPWCPARGPLRHFMELVCVGLSKNSYLTVEAKREHIEWYKNYFEEKRQLLQEVGAFPAPPKDQPAIDQQ</sequence>
<evidence type="ECO:0000256" key="7">
    <source>
        <dbReference type="ARBA" id="ARBA00035133"/>
    </source>
</evidence>
<reference evidence="11" key="1">
    <citation type="journal article" date="2013" name="Genome Biol.">
        <title>Draft genome of the mountain pine beetle, Dendroctonus ponderosae Hopkins, a major forest pest.</title>
        <authorList>
            <person name="Keeling C.I."/>
            <person name="Yuen M.M."/>
            <person name="Liao N.Y."/>
            <person name="Docking T.R."/>
            <person name="Chan S.K."/>
            <person name="Taylor G.A."/>
            <person name="Palmquist D.L."/>
            <person name="Jackman S.D."/>
            <person name="Nguyen A."/>
            <person name="Li M."/>
            <person name="Henderson H."/>
            <person name="Janes J.K."/>
            <person name="Zhao Y."/>
            <person name="Pandoh P."/>
            <person name="Moore R."/>
            <person name="Sperling F.A."/>
            <person name="Huber D.P."/>
            <person name="Birol I."/>
            <person name="Jones S.J."/>
            <person name="Bohlmann J."/>
        </authorList>
    </citation>
    <scope>NUCLEOTIDE SEQUENCE</scope>
</reference>
<comment type="subcellular location">
    <subcellularLocation>
        <location evidence="1">Mitochondrion</location>
    </subcellularLocation>
</comment>
<evidence type="ECO:0000256" key="9">
    <source>
        <dbReference type="SAM" id="MobiDB-lite"/>
    </source>
</evidence>
<dbReference type="GO" id="GO:0005763">
    <property type="term" value="C:mitochondrial small ribosomal subunit"/>
    <property type="evidence" value="ECO:0007669"/>
    <property type="project" value="InterPro"/>
</dbReference>
<feature type="compositionally biased region" description="Low complexity" evidence="9">
    <location>
        <begin position="183"/>
        <end position="193"/>
    </location>
</feature>
<dbReference type="GeneID" id="109538909"/>
<keyword evidence="11" id="KW-1185">Reference proteome</keyword>